<feature type="transmembrane region" description="Helical" evidence="1">
    <location>
        <begin position="20"/>
        <end position="36"/>
    </location>
</feature>
<evidence type="ECO:0000313" key="3">
    <source>
        <dbReference type="Proteomes" id="UP001216510"/>
    </source>
</evidence>
<name>A0ABY8BJA2_9BURK</name>
<keyword evidence="1" id="KW-1133">Transmembrane helix</keyword>
<evidence type="ECO:0000313" key="2">
    <source>
        <dbReference type="EMBL" id="WEF35038.1"/>
    </source>
</evidence>
<organism evidence="2 3">
    <name type="scientific">Pseudoduganella chitinolytica</name>
    <dbReference type="NCBI Taxonomy" id="34070"/>
    <lineage>
        <taxon>Bacteria</taxon>
        <taxon>Pseudomonadati</taxon>
        <taxon>Pseudomonadota</taxon>
        <taxon>Betaproteobacteria</taxon>
        <taxon>Burkholderiales</taxon>
        <taxon>Oxalobacteraceae</taxon>
        <taxon>Telluria group</taxon>
        <taxon>Pseudoduganella</taxon>
    </lineage>
</organism>
<sequence length="238" mass="26874">MKDPKSYSPHWSQLKRNISASFFLVSFIVLIYHGIADKKPPSNTPAYLIAHGIYVGQVNEIKIQDSLLRFPVTYLPNPHTTGKITRGQADYVSINIDLGPPFDHHDVKPQPFDSPVSVVIHAYGIENVQREWSDINEPSWRVEELTAIGLRQYTSPQNDGGWGYRLYVPIDPKATTPKGGPIVFTCAGSARGEPNRCRLRYQHPQGVLVEYYLSGTLLSNWQQVHSRVLEVVNSFFVD</sequence>
<accession>A0ABY8BJA2</accession>
<keyword evidence="1" id="KW-0472">Membrane</keyword>
<dbReference type="Proteomes" id="UP001216510">
    <property type="component" value="Chromosome"/>
</dbReference>
<reference evidence="2 3" key="1">
    <citation type="submission" date="2023-02" db="EMBL/GenBank/DDBJ databases">
        <title>Gemone sequence of Telluria chitinolytica ACM 3522T.</title>
        <authorList>
            <person name="Frediansyah A."/>
            <person name="Miess H."/>
            <person name="Gross H."/>
        </authorList>
    </citation>
    <scope>NUCLEOTIDE SEQUENCE [LARGE SCALE GENOMIC DNA]</scope>
    <source>
        <strain evidence="2 3">ACM 3522</strain>
    </source>
</reference>
<proteinExistence type="predicted"/>
<dbReference type="RefSeq" id="WP_277417708.1">
    <property type="nucleotide sequence ID" value="NZ_CP119083.1"/>
</dbReference>
<dbReference type="EMBL" id="CP119083">
    <property type="protein sequence ID" value="WEF35038.1"/>
    <property type="molecule type" value="Genomic_DNA"/>
</dbReference>
<keyword evidence="3" id="KW-1185">Reference proteome</keyword>
<protein>
    <submittedName>
        <fullName evidence="2">Uncharacterized protein</fullName>
    </submittedName>
</protein>
<gene>
    <name evidence="2" type="ORF">PX653_09830</name>
</gene>
<keyword evidence="1" id="KW-0812">Transmembrane</keyword>
<evidence type="ECO:0000256" key="1">
    <source>
        <dbReference type="SAM" id="Phobius"/>
    </source>
</evidence>